<dbReference type="AlphaFoldDB" id="A0A016QMX8"/>
<organism evidence="2 3">
    <name type="scientific">Deinococcus phoenicis</name>
    <dbReference type="NCBI Taxonomy" id="1476583"/>
    <lineage>
        <taxon>Bacteria</taxon>
        <taxon>Thermotogati</taxon>
        <taxon>Deinococcota</taxon>
        <taxon>Deinococci</taxon>
        <taxon>Deinococcales</taxon>
        <taxon>Deinococcaceae</taxon>
        <taxon>Deinococcus</taxon>
    </lineage>
</organism>
<evidence type="ECO:0000256" key="1">
    <source>
        <dbReference type="SAM" id="MobiDB-lite"/>
    </source>
</evidence>
<evidence type="ECO:0000313" key="2">
    <source>
        <dbReference type="EMBL" id="EYB67242.1"/>
    </source>
</evidence>
<name>A0A016QMX8_9DEIO</name>
<proteinExistence type="predicted"/>
<dbReference type="InterPro" id="IPR036291">
    <property type="entry name" value="NAD(P)-bd_dom_sf"/>
</dbReference>
<accession>A0A016QMX8</accession>
<feature type="compositionally biased region" description="Basic and acidic residues" evidence="1">
    <location>
        <begin position="1"/>
        <end position="10"/>
    </location>
</feature>
<protein>
    <recommendedName>
        <fullName evidence="4">Short-chain dehydrogenase/reductase SDR</fullName>
    </recommendedName>
</protein>
<dbReference type="EMBL" id="JHAC01000044">
    <property type="protein sequence ID" value="EYB67242.1"/>
    <property type="molecule type" value="Genomic_DNA"/>
</dbReference>
<dbReference type="OrthoDB" id="9803333at2"/>
<dbReference type="PATRIC" id="fig|1476583.3.peg.2717"/>
<evidence type="ECO:0008006" key="4">
    <source>
        <dbReference type="Google" id="ProtNLM"/>
    </source>
</evidence>
<dbReference type="STRING" id="1476583.DEIPH_ctg046orf0044"/>
<comment type="caution">
    <text evidence="2">The sequence shown here is derived from an EMBL/GenBank/DDBJ whole genome shotgun (WGS) entry which is preliminary data.</text>
</comment>
<sequence length="62" mass="6479">MTHNETRLTEAYRPPPSQPPGTGRQGTGRIALAAPEDMAPMVVFLASDEAKHVTGASSESTG</sequence>
<feature type="region of interest" description="Disordered" evidence="1">
    <location>
        <begin position="1"/>
        <end position="28"/>
    </location>
</feature>
<dbReference type="Gene3D" id="3.40.50.720">
    <property type="entry name" value="NAD(P)-binding Rossmann-like Domain"/>
    <property type="match status" value="1"/>
</dbReference>
<dbReference type="RefSeq" id="WP_034358975.1">
    <property type="nucleotide sequence ID" value="NZ_JHAC01000044.1"/>
</dbReference>
<reference evidence="2 3" key="1">
    <citation type="submission" date="2014-03" db="EMBL/GenBank/DDBJ databases">
        <title>Draft genome sequence of Deinococcus phoenicis 1P10ME.</title>
        <authorList>
            <person name="Stepanov V.G."/>
            <person name="Vaishampayan P."/>
            <person name="Venkateswaran K."/>
            <person name="Fox G.E."/>
        </authorList>
    </citation>
    <scope>NUCLEOTIDE SEQUENCE [LARGE SCALE GENOMIC DNA]</scope>
    <source>
        <strain evidence="2 3">1P10ME</strain>
    </source>
</reference>
<keyword evidence="3" id="KW-1185">Reference proteome</keyword>
<dbReference type="SUPFAM" id="SSF51735">
    <property type="entry name" value="NAD(P)-binding Rossmann-fold domains"/>
    <property type="match status" value="1"/>
</dbReference>
<dbReference type="Proteomes" id="UP000020492">
    <property type="component" value="Unassembled WGS sequence"/>
</dbReference>
<evidence type="ECO:0000313" key="3">
    <source>
        <dbReference type="Proteomes" id="UP000020492"/>
    </source>
</evidence>
<gene>
    <name evidence="2" type="ORF">DEIPH_ctg046orf0044</name>
</gene>